<feature type="region of interest" description="Disordered" evidence="1">
    <location>
        <begin position="112"/>
        <end position="167"/>
    </location>
</feature>
<evidence type="ECO:0000313" key="3">
    <source>
        <dbReference type="Proteomes" id="UP000694251"/>
    </source>
</evidence>
<proteinExistence type="predicted"/>
<dbReference type="Proteomes" id="UP000694251">
    <property type="component" value="Chromosome 6"/>
</dbReference>
<feature type="compositionally biased region" description="Basic and acidic residues" evidence="1">
    <location>
        <begin position="257"/>
        <end position="271"/>
    </location>
</feature>
<feature type="compositionally biased region" description="Basic and acidic residues" evidence="1">
    <location>
        <begin position="298"/>
        <end position="308"/>
    </location>
</feature>
<protein>
    <submittedName>
        <fullName evidence="2">Uncharacterized protein</fullName>
    </submittedName>
</protein>
<sequence>MADSGESRVVFIKTSIDTRLGLLLDNDDSVSAFKDKICKEHEQCFPSFGKITISSALKVNLGGNDYHLSDSMILKKALQGLSNNNWFLSVDVMHVEEKGELQIGEVALANHDLHVTKNNDPSEVVEKKTRKRKPKSSDKSSKKHSVETPTEAKDVESGEGNVTTMGENQHADQEELVDGHAIDVEANLDLEGTMQQDLQKEVPNADLVMIDEDKDLEKDNLLTELNQTTDDAENHGLTVIDPINASCQAIENYETEMGTKEEEGDEEAKSEKPKKKKRARKDKNLAKEDGLVASSSRNGEEINVEKAAKKSRKKSKKQESSNVVEEDA</sequence>
<evidence type="ECO:0000313" key="2">
    <source>
        <dbReference type="EMBL" id="KAG7600701.1"/>
    </source>
</evidence>
<feature type="compositionally biased region" description="Basic and acidic residues" evidence="1">
    <location>
        <begin position="135"/>
        <end position="156"/>
    </location>
</feature>
<comment type="caution">
    <text evidence="2">The sequence shown here is derived from an EMBL/GenBank/DDBJ whole genome shotgun (WGS) entry which is preliminary data.</text>
</comment>
<dbReference type="OrthoDB" id="1093005at2759"/>
<name>A0A8T2D157_ARASU</name>
<dbReference type="AlphaFoldDB" id="A0A8T2D157"/>
<accession>A0A8T2D157</accession>
<feature type="compositionally biased region" description="Basic residues" evidence="1">
    <location>
        <begin position="272"/>
        <end position="281"/>
    </location>
</feature>
<evidence type="ECO:0000256" key="1">
    <source>
        <dbReference type="SAM" id="MobiDB-lite"/>
    </source>
</evidence>
<dbReference type="EMBL" id="JAEFBJ010000006">
    <property type="protein sequence ID" value="KAG7600701.1"/>
    <property type="molecule type" value="Genomic_DNA"/>
</dbReference>
<gene>
    <name evidence="2" type="ORF">ISN44_As06g047730</name>
</gene>
<organism evidence="2 3">
    <name type="scientific">Arabidopsis suecica</name>
    <name type="common">Swedish thale-cress</name>
    <name type="synonym">Cardaminopsis suecica</name>
    <dbReference type="NCBI Taxonomy" id="45249"/>
    <lineage>
        <taxon>Eukaryota</taxon>
        <taxon>Viridiplantae</taxon>
        <taxon>Streptophyta</taxon>
        <taxon>Embryophyta</taxon>
        <taxon>Tracheophyta</taxon>
        <taxon>Spermatophyta</taxon>
        <taxon>Magnoliopsida</taxon>
        <taxon>eudicotyledons</taxon>
        <taxon>Gunneridae</taxon>
        <taxon>Pentapetalae</taxon>
        <taxon>rosids</taxon>
        <taxon>malvids</taxon>
        <taxon>Brassicales</taxon>
        <taxon>Brassicaceae</taxon>
        <taxon>Camelineae</taxon>
        <taxon>Arabidopsis</taxon>
    </lineage>
</organism>
<reference evidence="2 3" key="1">
    <citation type="submission" date="2020-12" db="EMBL/GenBank/DDBJ databases">
        <title>Concerted genomic and epigenomic changes stabilize Arabidopsis allopolyploids.</title>
        <authorList>
            <person name="Chen Z."/>
        </authorList>
    </citation>
    <scope>NUCLEOTIDE SEQUENCE [LARGE SCALE GENOMIC DNA]</scope>
    <source>
        <strain evidence="2">As9502</strain>
        <tissue evidence="2">Leaf</tissue>
    </source>
</reference>
<feature type="region of interest" description="Disordered" evidence="1">
    <location>
        <begin position="250"/>
        <end position="328"/>
    </location>
</feature>
<keyword evidence="3" id="KW-1185">Reference proteome</keyword>